<dbReference type="Proteomes" id="UP000000583">
    <property type="component" value="Chromosome"/>
</dbReference>
<protein>
    <submittedName>
        <fullName evidence="1">Uncharacterized protein</fullName>
    </submittedName>
</protein>
<accession>Q9K292</accession>
<gene>
    <name evidence="1" type="ordered locus">CP_0374</name>
</gene>
<evidence type="ECO:0000313" key="2">
    <source>
        <dbReference type="Proteomes" id="UP000000583"/>
    </source>
</evidence>
<dbReference type="AlphaFoldDB" id="Q9K292"/>
<name>Q9K292_CHLPN</name>
<dbReference type="PIR" id="A81584">
    <property type="entry name" value="A81584"/>
</dbReference>
<dbReference type="KEGG" id="cpa:CP_0374"/>
<evidence type="ECO:0000313" key="1">
    <source>
        <dbReference type="EMBL" id="AAF38222.1"/>
    </source>
</evidence>
<dbReference type="EMBL" id="AE002161">
    <property type="protein sequence ID" value="AAF38222.1"/>
    <property type="molecule type" value="Genomic_DNA"/>
</dbReference>
<organism evidence="1 2">
    <name type="scientific">Chlamydia pneumoniae</name>
    <name type="common">Chlamydophila pneumoniae</name>
    <dbReference type="NCBI Taxonomy" id="83558"/>
    <lineage>
        <taxon>Bacteria</taxon>
        <taxon>Pseudomonadati</taxon>
        <taxon>Chlamydiota</taxon>
        <taxon>Chlamydiia</taxon>
        <taxon>Chlamydiales</taxon>
        <taxon>Chlamydiaceae</taxon>
        <taxon>Chlamydia/Chlamydophila group</taxon>
        <taxon>Chlamydia</taxon>
    </lineage>
</organism>
<proteinExistence type="predicted"/>
<reference evidence="1 2" key="1">
    <citation type="journal article" date="2000" name="Nucleic Acids Res.">
        <title>Genome sequences of Chlamydia trachomatis MoPn and Chlamydia pneumoniae AR39.</title>
        <authorList>
            <person name="Read T.D."/>
            <person name="Brunham R.C."/>
            <person name="Shen C."/>
            <person name="Gill S.R."/>
            <person name="Heidelberg J.F."/>
            <person name="White O."/>
            <person name="Hickey E.K."/>
            <person name="Peterson J.D."/>
            <person name="Utterback T.R."/>
            <person name="Berry K.J."/>
            <person name="Bass S."/>
            <person name="Linher K.D."/>
            <person name="Weidman J.F."/>
            <person name="Khouri H.M."/>
            <person name="Craven B."/>
            <person name="Bowman C."/>
            <person name="Dodson R.J."/>
            <person name="Gwinn M.L."/>
            <person name="Nelson W.C."/>
            <person name="DeBoy R.T."/>
            <person name="Kolonay J.F."/>
            <person name="McClarty G."/>
            <person name="Salzberg S.L."/>
            <person name="Eisen J.A."/>
            <person name="Fraser C.M."/>
        </authorList>
    </citation>
    <scope>NUCLEOTIDE SEQUENCE [LARGE SCALE GENOMIC DNA]</scope>
    <source>
        <strain evidence="1 2">AR39</strain>
    </source>
</reference>
<sequence>MKTEISSAEDATVDTSREGGDIVILGIWISAGIGFGDRGSVSSSSVGGEDRDSVGAVINALNLFGKDYKISIDNTQ</sequence>